<dbReference type="EMBL" id="WQMT02000009">
    <property type="protein sequence ID" value="KAG9219214.1"/>
    <property type="molecule type" value="Genomic_DNA"/>
</dbReference>
<proteinExistence type="predicted"/>
<name>A0ACB7INA5_PLECO</name>
<reference evidence="1 2" key="1">
    <citation type="journal article" date="2021" name="Appl. Environ. Microbiol.">
        <title>Genetic linkage and physical mapping for an oyster mushroom Pleurotus cornucopiae and QTL analysis for the trait cap color.</title>
        <authorList>
            <person name="Zhang Y."/>
            <person name="Gao W."/>
            <person name="Sonnenberg A."/>
            <person name="Chen Q."/>
            <person name="Zhang J."/>
            <person name="Huang C."/>
        </authorList>
    </citation>
    <scope>NUCLEOTIDE SEQUENCE [LARGE SCALE GENOMIC DNA]</scope>
    <source>
        <strain evidence="1">CCMSSC00406</strain>
    </source>
</reference>
<gene>
    <name evidence="1" type="ORF">CCMSSC00406_0001624</name>
</gene>
<evidence type="ECO:0000313" key="2">
    <source>
        <dbReference type="Proteomes" id="UP000824881"/>
    </source>
</evidence>
<evidence type="ECO:0000313" key="1">
    <source>
        <dbReference type="EMBL" id="KAG9219214.1"/>
    </source>
</evidence>
<organism evidence="1 2">
    <name type="scientific">Pleurotus cornucopiae</name>
    <name type="common">Cornucopia mushroom</name>
    <dbReference type="NCBI Taxonomy" id="5321"/>
    <lineage>
        <taxon>Eukaryota</taxon>
        <taxon>Fungi</taxon>
        <taxon>Dikarya</taxon>
        <taxon>Basidiomycota</taxon>
        <taxon>Agaricomycotina</taxon>
        <taxon>Agaricomycetes</taxon>
        <taxon>Agaricomycetidae</taxon>
        <taxon>Agaricales</taxon>
        <taxon>Pleurotineae</taxon>
        <taxon>Pleurotaceae</taxon>
        <taxon>Pleurotus</taxon>
    </lineage>
</organism>
<keyword evidence="2" id="KW-1185">Reference proteome</keyword>
<dbReference type="Proteomes" id="UP000824881">
    <property type="component" value="Unassembled WGS sequence"/>
</dbReference>
<comment type="caution">
    <text evidence="1">The sequence shown here is derived from an EMBL/GenBank/DDBJ whole genome shotgun (WGS) entry which is preliminary data.</text>
</comment>
<sequence length="176" mass="19877">MSSSALRTSTRTFARHASSSAKKIRQPSPPISPDKMRSLISLYHQSEHFITPENLLQRIDEEFCGNDKLAHTAVGTISYKDLQNELDLRRSAPKISQWRRRDGAHGVPGSMWSNFKNVRESKVVEALYGTIDAGNISLPGLEVLEEEQAKERQSSEESTDEQETYKFVSLHSFLTP</sequence>
<accession>A0ACB7INA5</accession>
<protein>
    <submittedName>
        <fullName evidence="1">Uncharacterized protein</fullName>
    </submittedName>
</protein>